<dbReference type="InterPro" id="IPR012341">
    <property type="entry name" value="6hp_glycosidase-like_sf"/>
</dbReference>
<organism evidence="3 4">
    <name type="scientific">Eisenbergiella tayi</name>
    <dbReference type="NCBI Taxonomy" id="1432052"/>
    <lineage>
        <taxon>Bacteria</taxon>
        <taxon>Bacillati</taxon>
        <taxon>Bacillota</taxon>
        <taxon>Clostridia</taxon>
        <taxon>Lachnospirales</taxon>
        <taxon>Lachnospiraceae</taxon>
        <taxon>Eisenbergiella</taxon>
    </lineage>
</organism>
<name>A0A1E3ATF5_9FIRM</name>
<evidence type="ECO:0000259" key="2">
    <source>
        <dbReference type="Pfam" id="PF17390"/>
    </source>
</evidence>
<dbReference type="InterPro" id="IPR008928">
    <property type="entry name" value="6-hairpin_glycosidase_sf"/>
</dbReference>
<dbReference type="EMBL" id="MCGI01000002">
    <property type="protein sequence ID" value="ODM11791.1"/>
    <property type="molecule type" value="Genomic_DNA"/>
</dbReference>
<evidence type="ECO:0000313" key="4">
    <source>
        <dbReference type="Proteomes" id="UP000095003"/>
    </source>
</evidence>
<evidence type="ECO:0000259" key="1">
    <source>
        <dbReference type="Pfam" id="PF17389"/>
    </source>
</evidence>
<dbReference type="InterPro" id="IPR035398">
    <property type="entry name" value="Bac_rhamnosid_C"/>
</dbReference>
<dbReference type="Gene3D" id="2.60.120.260">
    <property type="entry name" value="Galactose-binding domain-like"/>
    <property type="match status" value="2"/>
</dbReference>
<dbReference type="PANTHER" id="PTHR34987">
    <property type="entry name" value="C, PUTATIVE (AFU_ORTHOLOGUE AFUA_3G02880)-RELATED"/>
    <property type="match status" value="1"/>
</dbReference>
<dbReference type="Pfam" id="PF17390">
    <property type="entry name" value="Bac_rhamnosid_C"/>
    <property type="match status" value="1"/>
</dbReference>
<feature type="domain" description="Alpha-L-rhamnosidase six-hairpin glycosidase" evidence="1">
    <location>
        <begin position="373"/>
        <end position="697"/>
    </location>
</feature>
<evidence type="ECO:0000313" key="3">
    <source>
        <dbReference type="EMBL" id="ODM11791.1"/>
    </source>
</evidence>
<dbReference type="AlphaFoldDB" id="A0A1E3ATF5"/>
<dbReference type="Gene3D" id="2.60.420.10">
    <property type="entry name" value="Maltose phosphorylase, domain 3"/>
    <property type="match status" value="1"/>
</dbReference>
<dbReference type="SUPFAM" id="SSF49785">
    <property type="entry name" value="Galactose-binding domain-like"/>
    <property type="match status" value="1"/>
</dbReference>
<protein>
    <submittedName>
        <fullName evidence="3">Bacterial alpha-L-rhamnosidase</fullName>
    </submittedName>
</protein>
<accession>A0A1E3ATF5</accession>
<dbReference type="PATRIC" id="fig|1432052.3.peg.2655"/>
<dbReference type="SUPFAM" id="SSF48208">
    <property type="entry name" value="Six-hairpin glycosidases"/>
    <property type="match status" value="1"/>
</dbReference>
<dbReference type="InterPro" id="IPR035396">
    <property type="entry name" value="Bac_rhamnosid6H"/>
</dbReference>
<sequence length="777" mass="89113">MEFKIPLSNWMWVPGWEKMDQNECWLARFRKEFTVSGPVESCRIRISADSRYKLYVNGRLAEIGPSKGDRQVWFYDEVEIAPFLRPGENVIAAQVLRYPMLHSKGNHGIFRTEMPGLYVKEQQGKENMLGISGDPSWKCSMEEGFQIISESPYFAPLQILEERSGSAADAGWKEPGYQDGGWPDVFVYMEPAVSKAVSPGNLLERTIPYMRKEMRRFTGLVCVRQSEAAKEDWERMLSGDGHVILAPHSRTEVEINAGELNTGFLSLRMQMGAGSTVKVLTSEGYVQIEEERGPMKLPRKGDRCDWKNGQLHGFTDTYHVAGYGKDGQEETYEPFWFRTFRFIRLEITAGEEPLCLTGFDYLETGYPLEARTQVTTSDSSLEAVWDISLRTLKRCMHETYEDCPFYEQLQYAMDSRSQILYTYMVAADDRLARKCMDDFRRSQRYDGLLNCSYPCYGPNVIPGFSIYYILMLYDHMMYFGDREFLRQHMGTVDGILEYFRRNLDKRGLAGRMGGINGKDRYWSFIDWTAQWDETSGMPRAGLSGPITMESLLYIIGLDHAAKVLDYLGRSQVAREYRSRADEVRKAVNTYCRDEAGMYTDGPGIREYSQHCQVFALLTDTVSVEKGRENLKRTLEAKEDYAQCSVAMAYYLFRALQKAGLYEETDREWDLWRNMVKKNLTTCVEDGVNERSDCHAWGALALYELPAVVLGVHPEKPGYETIGIAPVEGCFTWAKGEVATKWGMVKVDWKKENGKLRLYYQAPEGVKVRVCPPGNRQG</sequence>
<dbReference type="Gene3D" id="1.50.10.10">
    <property type="match status" value="1"/>
</dbReference>
<comment type="caution">
    <text evidence="3">The sequence shown here is derived from an EMBL/GenBank/DDBJ whole genome shotgun (WGS) entry which is preliminary data.</text>
</comment>
<dbReference type="Pfam" id="PF17389">
    <property type="entry name" value="Bac_rhamnosid6H"/>
    <property type="match status" value="1"/>
</dbReference>
<gene>
    <name evidence="3" type="ORF">BEH84_02406</name>
</gene>
<dbReference type="GO" id="GO:0005975">
    <property type="term" value="P:carbohydrate metabolic process"/>
    <property type="evidence" value="ECO:0007669"/>
    <property type="project" value="InterPro"/>
</dbReference>
<proteinExistence type="predicted"/>
<dbReference type="InterPro" id="IPR008979">
    <property type="entry name" value="Galactose-bd-like_sf"/>
</dbReference>
<dbReference type="Proteomes" id="UP000095003">
    <property type="component" value="Unassembled WGS sequence"/>
</dbReference>
<dbReference type="PANTHER" id="PTHR34987:SF2">
    <property type="entry name" value="B, PUTATIVE (AFU_ORTHOLOGUE AFUA_7G05040)-RELATED"/>
    <property type="match status" value="1"/>
</dbReference>
<reference evidence="3 4" key="1">
    <citation type="submission" date="2016-07" db="EMBL/GenBank/DDBJ databases">
        <title>Characterization of isolates of Eisenbergiella tayi derived from blood cultures, using whole genome sequencing.</title>
        <authorList>
            <person name="Burdz T."/>
            <person name="Wiebe D."/>
            <person name="Huynh C."/>
            <person name="Bernard K."/>
        </authorList>
    </citation>
    <scope>NUCLEOTIDE SEQUENCE [LARGE SCALE GENOMIC DNA]</scope>
    <source>
        <strain evidence="3 4">NML 120489</strain>
    </source>
</reference>
<feature type="domain" description="Alpha-L-rhamnosidase C-terminal" evidence="2">
    <location>
        <begin position="710"/>
        <end position="775"/>
    </location>
</feature>